<dbReference type="Proteomes" id="UP000287247">
    <property type="component" value="Unassembled WGS sequence"/>
</dbReference>
<proteinExistence type="predicted"/>
<protein>
    <submittedName>
        <fullName evidence="1">Helix-turn-helix domain protein</fullName>
    </submittedName>
</protein>
<comment type="caution">
    <text evidence="1">The sequence shown here is derived from an EMBL/GenBank/DDBJ whole genome shotgun (WGS) entry which is preliminary data.</text>
</comment>
<dbReference type="RefSeq" id="WP_172957419.1">
    <property type="nucleotide sequence ID" value="NZ_BDQK01000013.1"/>
</dbReference>
<dbReference type="AlphaFoldDB" id="A0A401IIU0"/>
<evidence type="ECO:0000313" key="1">
    <source>
        <dbReference type="EMBL" id="GBF81169.1"/>
    </source>
</evidence>
<name>A0A401IIU0_APHSA</name>
<organism evidence="1 2">
    <name type="scientific">Aphanothece sacrum FPU1</name>
    <dbReference type="NCBI Taxonomy" id="1920663"/>
    <lineage>
        <taxon>Bacteria</taxon>
        <taxon>Bacillati</taxon>
        <taxon>Cyanobacteriota</taxon>
        <taxon>Cyanophyceae</taxon>
        <taxon>Oscillatoriophycideae</taxon>
        <taxon>Chroococcales</taxon>
        <taxon>Aphanothecaceae</taxon>
        <taxon>Aphanothece</taxon>
    </lineage>
</organism>
<gene>
    <name evidence="1" type="ORF">AsFPU1_2581</name>
</gene>
<evidence type="ECO:0000313" key="2">
    <source>
        <dbReference type="Proteomes" id="UP000287247"/>
    </source>
</evidence>
<dbReference type="EMBL" id="BDQK01000013">
    <property type="protein sequence ID" value="GBF81169.1"/>
    <property type="molecule type" value="Genomic_DNA"/>
</dbReference>
<keyword evidence="2" id="KW-1185">Reference proteome</keyword>
<sequence>MSQELLNELMSQSEALNIEEKLQLMRYLSSNLKTDNNLTEKPRRKWREISKL</sequence>
<accession>A0A401IIU0</accession>
<reference evidence="2" key="1">
    <citation type="submission" date="2017-05" db="EMBL/GenBank/DDBJ databases">
        <title>Physiological properties and genetic analysis related to exopolysaccharide production of fresh-water unicellular cyanobacterium Aphanothece sacrum, Suizenji Nori, that has been cultured as a food source in Japan.</title>
        <authorList>
            <person name="Kanesaki Y."/>
            <person name="Yoshikawa S."/>
            <person name="Ohki K."/>
        </authorList>
    </citation>
    <scope>NUCLEOTIDE SEQUENCE [LARGE SCALE GENOMIC DNA]</scope>
    <source>
        <strain evidence="2">FPU1</strain>
    </source>
</reference>